<name>A0ABQ2PT71_9NEIS</name>
<evidence type="ECO:0000313" key="2">
    <source>
        <dbReference type="Proteomes" id="UP000621859"/>
    </source>
</evidence>
<protein>
    <submittedName>
        <fullName evidence="1">Uncharacterized protein</fullName>
    </submittedName>
</protein>
<proteinExistence type="predicted"/>
<accession>A0ABQ2PT71</accession>
<evidence type="ECO:0000313" key="1">
    <source>
        <dbReference type="EMBL" id="GGP28139.1"/>
    </source>
</evidence>
<reference evidence="2" key="1">
    <citation type="journal article" date="2019" name="Int. J. Syst. Evol. Microbiol.">
        <title>The Global Catalogue of Microorganisms (GCM) 10K type strain sequencing project: providing services to taxonomists for standard genome sequencing and annotation.</title>
        <authorList>
            <consortium name="The Broad Institute Genomics Platform"/>
            <consortium name="The Broad Institute Genome Sequencing Center for Infectious Disease"/>
            <person name="Wu L."/>
            <person name="Ma J."/>
        </authorList>
    </citation>
    <scope>NUCLEOTIDE SEQUENCE [LARGE SCALE GENOMIC DNA]</scope>
    <source>
        <strain evidence="2">CGMCC 1.8860</strain>
    </source>
</reference>
<sequence>MLDEQVQQTFGPWHHGEFLHFEIVRPLLYIPVFLGAGEHDRASLGAGNKENDARAAACQAARLQTRALL</sequence>
<gene>
    <name evidence="1" type="ORF">GCM10010971_39580</name>
</gene>
<organism evidence="1 2">
    <name type="scientific">Silvimonas amylolytica</name>
    <dbReference type="NCBI Taxonomy" id="449663"/>
    <lineage>
        <taxon>Bacteria</taxon>
        <taxon>Pseudomonadati</taxon>
        <taxon>Pseudomonadota</taxon>
        <taxon>Betaproteobacteria</taxon>
        <taxon>Neisseriales</taxon>
        <taxon>Chitinibacteraceae</taxon>
        <taxon>Silvimonas</taxon>
    </lineage>
</organism>
<dbReference type="Proteomes" id="UP000621859">
    <property type="component" value="Unassembled WGS sequence"/>
</dbReference>
<keyword evidence="2" id="KW-1185">Reference proteome</keyword>
<dbReference type="EMBL" id="BMLY01000010">
    <property type="protein sequence ID" value="GGP28139.1"/>
    <property type="molecule type" value="Genomic_DNA"/>
</dbReference>
<comment type="caution">
    <text evidence="1">The sequence shown here is derived from an EMBL/GenBank/DDBJ whole genome shotgun (WGS) entry which is preliminary data.</text>
</comment>